<keyword evidence="1" id="KW-0175">Coiled coil</keyword>
<proteinExistence type="predicted"/>
<evidence type="ECO:0000313" key="2">
    <source>
        <dbReference type="EMBL" id="KAF3003561.1"/>
    </source>
</evidence>
<dbReference type="Proteomes" id="UP000801428">
    <property type="component" value="Unassembled WGS sequence"/>
</dbReference>
<comment type="caution">
    <text evidence="2">The sequence shown here is derived from an EMBL/GenBank/DDBJ whole genome shotgun (WGS) entry which is preliminary data.</text>
</comment>
<keyword evidence="3" id="KW-1185">Reference proteome</keyword>
<organism evidence="2 3">
    <name type="scientific">Curvularia kusanoi</name>
    <name type="common">Cochliobolus kusanoi</name>
    <dbReference type="NCBI Taxonomy" id="90978"/>
    <lineage>
        <taxon>Eukaryota</taxon>
        <taxon>Fungi</taxon>
        <taxon>Dikarya</taxon>
        <taxon>Ascomycota</taxon>
        <taxon>Pezizomycotina</taxon>
        <taxon>Dothideomycetes</taxon>
        <taxon>Pleosporomycetidae</taxon>
        <taxon>Pleosporales</taxon>
        <taxon>Pleosporineae</taxon>
        <taxon>Pleosporaceae</taxon>
        <taxon>Curvularia</taxon>
    </lineage>
</organism>
<dbReference type="AlphaFoldDB" id="A0A9P4TGE9"/>
<reference evidence="2" key="1">
    <citation type="submission" date="2019-04" db="EMBL/GenBank/DDBJ databases">
        <title>Sequencing of skin fungus with MAO and IRED activity.</title>
        <authorList>
            <person name="Marsaioli A.J."/>
            <person name="Bonatto J.M.C."/>
            <person name="Reis Junior O."/>
        </authorList>
    </citation>
    <scope>NUCLEOTIDE SEQUENCE</scope>
    <source>
        <strain evidence="2">30M1</strain>
    </source>
</reference>
<evidence type="ECO:0000313" key="3">
    <source>
        <dbReference type="Proteomes" id="UP000801428"/>
    </source>
</evidence>
<dbReference type="EMBL" id="SWKU01000009">
    <property type="protein sequence ID" value="KAF3003561.1"/>
    <property type="molecule type" value="Genomic_DNA"/>
</dbReference>
<gene>
    <name evidence="2" type="ORF">E8E13_006284</name>
</gene>
<protein>
    <submittedName>
        <fullName evidence="2">Uncharacterized protein</fullName>
    </submittedName>
</protein>
<name>A0A9P4TGE9_CURKU</name>
<sequence>MFTTGESFEDIHQWAESKRPEQYRHFYERTKDLTFAISIDDYKPINVESDTDSDRTINMECPALIMNKTEEGNERIYAFLCPTTIKPRLARFPNGLEEGHYEEVQYSEIKELELMQPFSWFYSGKKRKHPCNGAFWKRVSALLRYMYLAHDVSRPAKINAFHFRNHFTMMVENIERCVALETGQRNHKVAPSAVSRHSVMPTLSAVTTLSAAPVPMPMAIAIATPGSVPEDSSMELRSPSDTAMIPYSRTAKKLRSIKHDILTDEAAARQEIEALREQVHVLGFKYAKAIQACRNERSAFEGCKQELVTANERADFEVEKREDRIRDLNKDIEEYKKEIEKHKKEKEDSAAESADRKRKLEVFEEIHETFERFKKKKSA</sequence>
<evidence type="ECO:0000256" key="1">
    <source>
        <dbReference type="SAM" id="Coils"/>
    </source>
</evidence>
<feature type="coiled-coil region" evidence="1">
    <location>
        <begin position="311"/>
        <end position="352"/>
    </location>
</feature>
<accession>A0A9P4TGE9</accession>